<evidence type="ECO:0000313" key="2">
    <source>
        <dbReference type="EMBL" id="EEN50780.1"/>
    </source>
</evidence>
<evidence type="ECO:0000256" key="1">
    <source>
        <dbReference type="ARBA" id="ARBA00022729"/>
    </source>
</evidence>
<dbReference type="InterPro" id="IPR032675">
    <property type="entry name" value="LRR_dom_sf"/>
</dbReference>
<organism>
    <name type="scientific">Branchiostoma floridae</name>
    <name type="common">Florida lancelet</name>
    <name type="synonym">Amphioxus</name>
    <dbReference type="NCBI Taxonomy" id="7739"/>
    <lineage>
        <taxon>Eukaryota</taxon>
        <taxon>Metazoa</taxon>
        <taxon>Chordata</taxon>
        <taxon>Cephalochordata</taxon>
        <taxon>Leptocardii</taxon>
        <taxon>Amphioxiformes</taxon>
        <taxon>Branchiostomatidae</taxon>
        <taxon>Branchiostoma</taxon>
    </lineage>
</organism>
<dbReference type="PANTHER" id="PTHR24373:SF383">
    <property type="entry name" value="LEUCINE-RICH REPEAT-CONTAINING PROTEIN 15-LIKE"/>
    <property type="match status" value="1"/>
</dbReference>
<gene>
    <name evidence="2" type="ORF">BRAFLDRAFT_224198</name>
</gene>
<reference evidence="2" key="1">
    <citation type="journal article" date="2008" name="Nature">
        <title>The amphioxus genome and the evolution of the chordate karyotype.</title>
        <authorList>
            <consortium name="US DOE Joint Genome Institute (JGI-PGF)"/>
            <person name="Putnam N.H."/>
            <person name="Butts T."/>
            <person name="Ferrier D.E.K."/>
            <person name="Furlong R.F."/>
            <person name="Hellsten U."/>
            <person name="Kawashima T."/>
            <person name="Robinson-Rechavi M."/>
            <person name="Shoguchi E."/>
            <person name="Terry A."/>
            <person name="Yu J.-K."/>
            <person name="Benito-Gutierrez E.L."/>
            <person name="Dubchak I."/>
            <person name="Garcia-Fernandez J."/>
            <person name="Gibson-Brown J.J."/>
            <person name="Grigoriev I.V."/>
            <person name="Horton A.C."/>
            <person name="de Jong P.J."/>
            <person name="Jurka J."/>
            <person name="Kapitonov V.V."/>
            <person name="Kohara Y."/>
            <person name="Kuroki Y."/>
            <person name="Lindquist E."/>
            <person name="Lucas S."/>
            <person name="Osoegawa K."/>
            <person name="Pennacchio L.A."/>
            <person name="Salamov A.A."/>
            <person name="Satou Y."/>
            <person name="Sauka-Spengler T."/>
            <person name="Schmutz J."/>
            <person name="Shin-I T."/>
            <person name="Toyoda A."/>
            <person name="Bronner-Fraser M."/>
            <person name="Fujiyama A."/>
            <person name="Holland L.Z."/>
            <person name="Holland P.W.H."/>
            <person name="Satoh N."/>
            <person name="Rokhsar D.S."/>
        </authorList>
    </citation>
    <scope>NUCLEOTIDE SEQUENCE [LARGE SCALE GENOMIC DNA]</scope>
    <source>
        <strain evidence="2">S238N-H82</strain>
        <tissue evidence="2">Testes</tissue>
    </source>
</reference>
<dbReference type="InParanoid" id="C3Z9T4"/>
<dbReference type="InterPro" id="IPR001611">
    <property type="entry name" value="Leu-rich_rpt"/>
</dbReference>
<dbReference type="SUPFAM" id="SSF52058">
    <property type="entry name" value="L domain-like"/>
    <property type="match status" value="1"/>
</dbReference>
<accession>C3Z9T4</accession>
<dbReference type="Pfam" id="PF13855">
    <property type="entry name" value="LRR_8"/>
    <property type="match status" value="1"/>
</dbReference>
<dbReference type="Gene3D" id="3.80.10.10">
    <property type="entry name" value="Ribonuclease Inhibitor"/>
    <property type="match status" value="1"/>
</dbReference>
<name>C3Z9T4_BRAFL</name>
<proteinExistence type="predicted"/>
<evidence type="ECO:0008006" key="3">
    <source>
        <dbReference type="Google" id="ProtNLM"/>
    </source>
</evidence>
<sequence>MPEADCSCSKYYIPCACPNQGLTVIPQNLPTSITSLKLDRNQITALSQSDLLRYKNLYRLDLYRNKIAKIEPGAF</sequence>
<keyword evidence="1" id="KW-0732">Signal</keyword>
<dbReference type="InterPro" id="IPR050328">
    <property type="entry name" value="Dev_Immune_Receptor"/>
</dbReference>
<feature type="non-terminal residue" evidence="2">
    <location>
        <position position="75"/>
    </location>
</feature>
<protein>
    <recommendedName>
        <fullName evidence="3">LRRNT domain-containing protein</fullName>
    </recommendedName>
</protein>
<dbReference type="AlphaFoldDB" id="C3Z9T4"/>
<dbReference type="EMBL" id="GG666600">
    <property type="protein sequence ID" value="EEN50780.1"/>
    <property type="molecule type" value="Genomic_DNA"/>
</dbReference>
<dbReference type="PANTHER" id="PTHR24373">
    <property type="entry name" value="SLIT RELATED LEUCINE-RICH REPEAT NEURONAL PROTEIN"/>
    <property type="match status" value="1"/>
</dbReference>